<organism evidence="2 3">
    <name type="scientific">Thalassotalea algicola</name>
    <dbReference type="NCBI Taxonomy" id="2716224"/>
    <lineage>
        <taxon>Bacteria</taxon>
        <taxon>Pseudomonadati</taxon>
        <taxon>Pseudomonadota</taxon>
        <taxon>Gammaproteobacteria</taxon>
        <taxon>Alteromonadales</taxon>
        <taxon>Colwelliaceae</taxon>
        <taxon>Thalassotalea</taxon>
    </lineage>
</organism>
<feature type="transmembrane region" description="Helical" evidence="1">
    <location>
        <begin position="61"/>
        <end position="81"/>
    </location>
</feature>
<keyword evidence="1" id="KW-0812">Transmembrane</keyword>
<proteinExistence type="predicted"/>
<feature type="transmembrane region" description="Helical" evidence="1">
    <location>
        <begin position="31"/>
        <end position="49"/>
    </location>
</feature>
<dbReference type="EMBL" id="JABBXH010000001">
    <property type="protein sequence ID" value="NMP30037.1"/>
    <property type="molecule type" value="Genomic_DNA"/>
</dbReference>
<evidence type="ECO:0000313" key="2">
    <source>
        <dbReference type="EMBL" id="NMP30037.1"/>
    </source>
</evidence>
<keyword evidence="3" id="KW-1185">Reference proteome</keyword>
<reference evidence="2 3" key="1">
    <citation type="submission" date="2020-04" db="EMBL/GenBank/DDBJ databases">
        <title>Thalassotalea sp. M1531, isolated from the surface of marine red alga.</title>
        <authorList>
            <person name="Pang L."/>
            <person name="Lu D.-C."/>
        </authorList>
    </citation>
    <scope>NUCLEOTIDE SEQUENCE [LARGE SCALE GENOMIC DNA]</scope>
    <source>
        <strain evidence="2 3">M1531</strain>
    </source>
</reference>
<evidence type="ECO:0000313" key="3">
    <source>
        <dbReference type="Proteomes" id="UP000568664"/>
    </source>
</evidence>
<dbReference type="Proteomes" id="UP000568664">
    <property type="component" value="Unassembled WGS sequence"/>
</dbReference>
<sequence length="97" mass="10852">MTLSIILLFLPGTIAALTKIFCIAKNLPAKFAYISLFVGVLLVSIYMYFESTNSHADFGVINIGINFIIYLLLNCIPYLVISTVGDMVVKWNKFKQP</sequence>
<gene>
    <name evidence="2" type="ORF">HII17_00560</name>
</gene>
<dbReference type="AlphaFoldDB" id="A0A7Y0L926"/>
<name>A0A7Y0L926_9GAMM</name>
<comment type="caution">
    <text evidence="2">The sequence shown here is derived from an EMBL/GenBank/DDBJ whole genome shotgun (WGS) entry which is preliminary data.</text>
</comment>
<protein>
    <submittedName>
        <fullName evidence="2">Uncharacterized protein</fullName>
    </submittedName>
</protein>
<accession>A0A7Y0L926</accession>
<keyword evidence="1" id="KW-1133">Transmembrane helix</keyword>
<evidence type="ECO:0000256" key="1">
    <source>
        <dbReference type="SAM" id="Phobius"/>
    </source>
</evidence>
<keyword evidence="1" id="KW-0472">Membrane</keyword>
<dbReference type="RefSeq" id="WP_169073386.1">
    <property type="nucleotide sequence ID" value="NZ_JABBXH010000001.1"/>
</dbReference>